<sequence>MKRVTARGLRSWGAFVGLSLAIAGGQSYADDFELIGINVAGAEFTSKELPGKHGTHYFFPDEGYFKYWQDKGIRNVRFPVKWERLQPSLNGELDETYAELIDSMLDDAARHDMDIILDVHNYARYRGDVIGSEAVPFGAYEDLMARIAKRWHNHSALYAYDIMNEPYGDAEDNWPEAAQAGIDGIRAHDRKRPLYIEGNSWSSAARWQKYAEPLLDLKDPADNIVFSAHLYIDHDASGRYKEKPTKNFDTSVGVKRAEPFIEWLQEHGKRGHIGEFGIPDDHPKWNEAAEELLSYLQQHCIPVSYWAAGPSWGKYRLSIEPKDGKDRPQMAVLEKFIGEGGCKGYGPVKQDS</sequence>
<dbReference type="Pfam" id="PF00150">
    <property type="entry name" value="Cellulase"/>
    <property type="match status" value="1"/>
</dbReference>
<gene>
    <name evidence="6" type="ORF">SAMN05216421_2563</name>
</gene>
<evidence type="ECO:0000256" key="3">
    <source>
        <dbReference type="RuleBase" id="RU361153"/>
    </source>
</evidence>
<dbReference type="GO" id="GO:0004553">
    <property type="term" value="F:hydrolase activity, hydrolyzing O-glycosyl compounds"/>
    <property type="evidence" value="ECO:0007669"/>
    <property type="project" value="InterPro"/>
</dbReference>
<protein>
    <submittedName>
        <fullName evidence="6">Endoglucanase</fullName>
    </submittedName>
</protein>
<dbReference type="InterPro" id="IPR001547">
    <property type="entry name" value="Glyco_hydro_5"/>
</dbReference>
<evidence type="ECO:0000256" key="1">
    <source>
        <dbReference type="ARBA" id="ARBA00022801"/>
    </source>
</evidence>
<evidence type="ECO:0000256" key="4">
    <source>
        <dbReference type="SAM" id="SignalP"/>
    </source>
</evidence>
<evidence type="ECO:0000259" key="5">
    <source>
        <dbReference type="Pfam" id="PF00150"/>
    </source>
</evidence>
<feature type="domain" description="Glycoside hydrolase family 5" evidence="5">
    <location>
        <begin position="40"/>
        <end position="310"/>
    </location>
</feature>
<evidence type="ECO:0000313" key="7">
    <source>
        <dbReference type="Proteomes" id="UP000243207"/>
    </source>
</evidence>
<keyword evidence="1 3" id="KW-0378">Hydrolase</keyword>
<comment type="similarity">
    <text evidence="3">Belongs to the glycosyl hydrolase 5 (cellulase A) family.</text>
</comment>
<evidence type="ECO:0000256" key="2">
    <source>
        <dbReference type="ARBA" id="ARBA00023295"/>
    </source>
</evidence>
<keyword evidence="4" id="KW-0732">Signal</keyword>
<dbReference type="EMBL" id="LT629736">
    <property type="protein sequence ID" value="SDS95600.1"/>
    <property type="molecule type" value="Genomic_DNA"/>
</dbReference>
<accession>A0A1H1WG15</accession>
<dbReference type="InterPro" id="IPR017853">
    <property type="entry name" value="GH"/>
</dbReference>
<dbReference type="AlphaFoldDB" id="A0A1H1WG15"/>
<dbReference type="GO" id="GO:0009251">
    <property type="term" value="P:glucan catabolic process"/>
    <property type="evidence" value="ECO:0007669"/>
    <property type="project" value="TreeGrafter"/>
</dbReference>
<dbReference type="Proteomes" id="UP000243207">
    <property type="component" value="Chromosome I"/>
</dbReference>
<dbReference type="PANTHER" id="PTHR34142:SF1">
    <property type="entry name" value="GLYCOSIDE HYDROLASE FAMILY 5 DOMAIN-CONTAINING PROTEIN"/>
    <property type="match status" value="1"/>
</dbReference>
<keyword evidence="2 3" id="KW-0326">Glycosidase</keyword>
<dbReference type="SUPFAM" id="SSF51445">
    <property type="entry name" value="(Trans)glycosidases"/>
    <property type="match status" value="1"/>
</dbReference>
<evidence type="ECO:0000313" key="6">
    <source>
        <dbReference type="EMBL" id="SDS95600.1"/>
    </source>
</evidence>
<name>A0A1H1WG15_9GAMM</name>
<dbReference type="OrthoDB" id="6769681at2"/>
<organism evidence="6 7">
    <name type="scientific">Halopseudomonas xinjiangensis</name>
    <dbReference type="NCBI Taxonomy" id="487184"/>
    <lineage>
        <taxon>Bacteria</taxon>
        <taxon>Pseudomonadati</taxon>
        <taxon>Pseudomonadota</taxon>
        <taxon>Gammaproteobacteria</taxon>
        <taxon>Pseudomonadales</taxon>
        <taxon>Pseudomonadaceae</taxon>
        <taxon>Halopseudomonas</taxon>
    </lineage>
</organism>
<feature type="signal peptide" evidence="4">
    <location>
        <begin position="1"/>
        <end position="29"/>
    </location>
</feature>
<feature type="chain" id="PRO_5009264395" evidence="4">
    <location>
        <begin position="30"/>
        <end position="352"/>
    </location>
</feature>
<keyword evidence="7" id="KW-1185">Reference proteome</keyword>
<proteinExistence type="inferred from homology"/>
<dbReference type="PANTHER" id="PTHR34142">
    <property type="entry name" value="ENDO-BETA-1,4-GLUCANASE A"/>
    <property type="match status" value="1"/>
</dbReference>
<dbReference type="STRING" id="487184.SAMN05216421_2563"/>
<dbReference type="Gene3D" id="3.20.20.80">
    <property type="entry name" value="Glycosidases"/>
    <property type="match status" value="1"/>
</dbReference>
<reference evidence="7" key="1">
    <citation type="submission" date="2016-10" db="EMBL/GenBank/DDBJ databases">
        <authorList>
            <person name="Varghese N."/>
            <person name="Submissions S."/>
        </authorList>
    </citation>
    <scope>NUCLEOTIDE SEQUENCE [LARGE SCALE GENOMIC DNA]</scope>
    <source>
        <strain evidence="7">NRRL B-51270</strain>
    </source>
</reference>
<dbReference type="RefSeq" id="WP_093395376.1">
    <property type="nucleotide sequence ID" value="NZ_LT629736.1"/>
</dbReference>